<protein>
    <recommendedName>
        <fullName evidence="5">BolA-like protein 3</fullName>
    </recommendedName>
</protein>
<dbReference type="InterPro" id="IPR052275">
    <property type="entry name" value="Mt_Fe-S_assembly_factor"/>
</dbReference>
<sequence length="140" mass="16268">MLSEIPFALKKHMKCFDVWQRKFKLTFRFFLNLRKNYAPMISLSQLVRQFCSKASKNAEQQIRLLLMARFPQASIKVNDVSGGCGAMFDVFVEDFEFKGLTTLRQHKLVTNTLKDKIKEMHGLRIHTTIPEDTPISEPES</sequence>
<name>A0A1A9UJ13_GLOAU</name>
<dbReference type="EnsemblMetazoa" id="GAUT006489-RA">
    <property type="protein sequence ID" value="GAUT006489-PA"/>
    <property type="gene ID" value="GAUT006489"/>
</dbReference>
<evidence type="ECO:0008006" key="5">
    <source>
        <dbReference type="Google" id="ProtNLM"/>
    </source>
</evidence>
<dbReference type="InterPro" id="IPR002634">
    <property type="entry name" value="BolA"/>
</dbReference>
<dbReference type="PANTHER" id="PTHR46188:SF1">
    <property type="entry name" value="BOLA-LIKE PROTEIN 3"/>
    <property type="match status" value="1"/>
</dbReference>
<dbReference type="VEuPathDB" id="VectorBase:GAUT006489"/>
<evidence type="ECO:0000313" key="3">
    <source>
        <dbReference type="EnsemblMetazoa" id="GAUT006489-PA"/>
    </source>
</evidence>
<evidence type="ECO:0000256" key="1">
    <source>
        <dbReference type="ARBA" id="ARBA00005578"/>
    </source>
</evidence>
<accession>A0A1A9UJ13</accession>
<dbReference type="PANTHER" id="PTHR46188">
    <property type="entry name" value="BOLA-LIKE PROTEIN 3"/>
    <property type="match status" value="1"/>
</dbReference>
<dbReference type="Proteomes" id="UP000078200">
    <property type="component" value="Unassembled WGS sequence"/>
</dbReference>
<comment type="similarity">
    <text evidence="1 2">Belongs to the BolA/IbaG family.</text>
</comment>
<dbReference type="InterPro" id="IPR036065">
    <property type="entry name" value="BolA-like_sf"/>
</dbReference>
<reference evidence="3" key="1">
    <citation type="submission" date="2020-05" db="UniProtKB">
        <authorList>
            <consortium name="EnsemblMetazoa"/>
        </authorList>
    </citation>
    <scope>IDENTIFICATION</scope>
    <source>
        <strain evidence="3">TTRI</strain>
    </source>
</reference>
<dbReference type="Pfam" id="PF01722">
    <property type="entry name" value="BolA"/>
    <property type="match status" value="1"/>
</dbReference>
<dbReference type="SUPFAM" id="SSF82657">
    <property type="entry name" value="BolA-like"/>
    <property type="match status" value="1"/>
</dbReference>
<dbReference type="AlphaFoldDB" id="A0A1A9UJ13"/>
<evidence type="ECO:0000256" key="2">
    <source>
        <dbReference type="RuleBase" id="RU003860"/>
    </source>
</evidence>
<dbReference type="GO" id="GO:0005759">
    <property type="term" value="C:mitochondrial matrix"/>
    <property type="evidence" value="ECO:0007669"/>
    <property type="project" value="TreeGrafter"/>
</dbReference>
<proteinExistence type="inferred from homology"/>
<organism evidence="3 4">
    <name type="scientific">Glossina austeni</name>
    <name type="common">Savannah tsetse fly</name>
    <dbReference type="NCBI Taxonomy" id="7395"/>
    <lineage>
        <taxon>Eukaryota</taxon>
        <taxon>Metazoa</taxon>
        <taxon>Ecdysozoa</taxon>
        <taxon>Arthropoda</taxon>
        <taxon>Hexapoda</taxon>
        <taxon>Insecta</taxon>
        <taxon>Pterygota</taxon>
        <taxon>Neoptera</taxon>
        <taxon>Endopterygota</taxon>
        <taxon>Diptera</taxon>
        <taxon>Brachycera</taxon>
        <taxon>Muscomorpha</taxon>
        <taxon>Hippoboscoidea</taxon>
        <taxon>Glossinidae</taxon>
        <taxon>Glossina</taxon>
    </lineage>
</organism>
<dbReference type="Gene3D" id="3.30.300.90">
    <property type="entry name" value="BolA-like"/>
    <property type="match status" value="1"/>
</dbReference>
<dbReference type="STRING" id="7395.A0A1A9UJ13"/>
<keyword evidence="4" id="KW-1185">Reference proteome</keyword>
<evidence type="ECO:0000313" key="4">
    <source>
        <dbReference type="Proteomes" id="UP000078200"/>
    </source>
</evidence>